<feature type="compositionally biased region" description="Basic and acidic residues" evidence="10">
    <location>
        <begin position="298"/>
        <end position="309"/>
    </location>
</feature>
<keyword evidence="11" id="KW-0812">Transmembrane</keyword>
<feature type="active site" evidence="8">
    <location>
        <position position="175"/>
    </location>
</feature>
<dbReference type="AlphaFoldDB" id="A0AAD6SPE6"/>
<feature type="region of interest" description="Disordered" evidence="10">
    <location>
        <begin position="281"/>
        <end position="323"/>
    </location>
</feature>
<dbReference type="CDD" id="cd01061">
    <property type="entry name" value="RNase_T2_euk"/>
    <property type="match status" value="1"/>
</dbReference>
<dbReference type="InterPro" id="IPR001568">
    <property type="entry name" value="RNase_T2-like"/>
</dbReference>
<dbReference type="PROSITE" id="PS00530">
    <property type="entry name" value="RNASE_T2_1"/>
    <property type="match status" value="1"/>
</dbReference>
<dbReference type="GO" id="GO:0003723">
    <property type="term" value="F:RNA binding"/>
    <property type="evidence" value="ECO:0007669"/>
    <property type="project" value="InterPro"/>
</dbReference>
<feature type="active site" evidence="8">
    <location>
        <position position="117"/>
    </location>
</feature>
<evidence type="ECO:0000256" key="7">
    <source>
        <dbReference type="ARBA" id="ARBA00023239"/>
    </source>
</evidence>
<evidence type="ECO:0000256" key="8">
    <source>
        <dbReference type="PIRSR" id="PIRSR633697-1"/>
    </source>
</evidence>
<dbReference type="EC" id="4.6.1.19" evidence="2"/>
<accession>A0AAD6SPE6</accession>
<dbReference type="PROSITE" id="PS00531">
    <property type="entry name" value="RNASE_T2_2"/>
    <property type="match status" value="1"/>
</dbReference>
<evidence type="ECO:0000256" key="11">
    <source>
        <dbReference type="SAM" id="Phobius"/>
    </source>
</evidence>
<dbReference type="Proteomes" id="UP001218188">
    <property type="component" value="Unassembled WGS sequence"/>
</dbReference>
<comment type="caution">
    <text evidence="12">The sequence shown here is derived from an EMBL/GenBank/DDBJ whole genome shotgun (WGS) entry which is preliminary data.</text>
</comment>
<evidence type="ECO:0000256" key="10">
    <source>
        <dbReference type="SAM" id="MobiDB-lite"/>
    </source>
</evidence>
<dbReference type="InterPro" id="IPR018188">
    <property type="entry name" value="RNase_T2_His_AS_1"/>
</dbReference>
<dbReference type="GO" id="GO:0033897">
    <property type="term" value="F:ribonuclease T2 activity"/>
    <property type="evidence" value="ECO:0007669"/>
    <property type="project" value="UniProtKB-EC"/>
</dbReference>
<evidence type="ECO:0000256" key="9">
    <source>
        <dbReference type="RuleBase" id="RU004328"/>
    </source>
</evidence>
<evidence type="ECO:0000256" key="4">
    <source>
        <dbReference type="ARBA" id="ARBA00022801"/>
    </source>
</evidence>
<evidence type="ECO:0000313" key="13">
    <source>
        <dbReference type="Proteomes" id="UP001218188"/>
    </source>
</evidence>
<keyword evidence="11" id="KW-1133">Transmembrane helix</keyword>
<name>A0AAD6SPE6_9AGAR</name>
<dbReference type="InterPro" id="IPR033130">
    <property type="entry name" value="RNase_T2_His_AS_2"/>
</dbReference>
<evidence type="ECO:0000313" key="12">
    <source>
        <dbReference type="EMBL" id="KAJ7029397.1"/>
    </source>
</evidence>
<gene>
    <name evidence="12" type="ORF">C8F04DRAFT_1116822</name>
</gene>
<dbReference type="GO" id="GO:0016787">
    <property type="term" value="F:hydrolase activity"/>
    <property type="evidence" value="ECO:0007669"/>
    <property type="project" value="UniProtKB-KW"/>
</dbReference>
<dbReference type="GO" id="GO:0006401">
    <property type="term" value="P:RNA catabolic process"/>
    <property type="evidence" value="ECO:0007669"/>
    <property type="project" value="TreeGrafter"/>
</dbReference>
<reference evidence="12" key="1">
    <citation type="submission" date="2023-03" db="EMBL/GenBank/DDBJ databases">
        <title>Massive genome expansion in bonnet fungi (Mycena s.s.) driven by repeated elements and novel gene families across ecological guilds.</title>
        <authorList>
            <consortium name="Lawrence Berkeley National Laboratory"/>
            <person name="Harder C.B."/>
            <person name="Miyauchi S."/>
            <person name="Viragh M."/>
            <person name="Kuo A."/>
            <person name="Thoen E."/>
            <person name="Andreopoulos B."/>
            <person name="Lu D."/>
            <person name="Skrede I."/>
            <person name="Drula E."/>
            <person name="Henrissat B."/>
            <person name="Morin E."/>
            <person name="Kohler A."/>
            <person name="Barry K."/>
            <person name="LaButti K."/>
            <person name="Morin E."/>
            <person name="Salamov A."/>
            <person name="Lipzen A."/>
            <person name="Mereny Z."/>
            <person name="Hegedus B."/>
            <person name="Baldrian P."/>
            <person name="Stursova M."/>
            <person name="Weitz H."/>
            <person name="Taylor A."/>
            <person name="Grigoriev I.V."/>
            <person name="Nagy L.G."/>
            <person name="Martin F."/>
            <person name="Kauserud H."/>
        </authorList>
    </citation>
    <scope>NUCLEOTIDE SEQUENCE</scope>
    <source>
        <strain evidence="12">CBHHK200</strain>
    </source>
</reference>
<keyword evidence="3" id="KW-0540">Nuclease</keyword>
<dbReference type="GO" id="GO:0005576">
    <property type="term" value="C:extracellular region"/>
    <property type="evidence" value="ECO:0007669"/>
    <property type="project" value="TreeGrafter"/>
</dbReference>
<sequence length="323" mass="35090">MRCRCLLLTVVTDCQTNKSFLCPTMSLLASALVGLTGLSLNYFVPKFMSPGSGPSQFAVSSASGLASSCDATNIASCTNTTAIGNLCCFEAPGGLLLQTQFWDSNPATGPSDSWTIHGLWPDKCDLKFSENCDPSRAYKNIAGLLSENGAAKTLDFMKTYWVDINGKDETFWEHEWKTHGTCMSTLEPSCLPAGSAKGTEAVAFFDTVVKLFQTLPTYKWLANQGITPSSSATYTLDTLSTALQTESGFQPVLDCEGSTLDSVSWYFHLKGSVIDGTFVQIDTPEEGNCPSDGIKYPPKSDDGESEPNKKMPSRHARRRHHHK</sequence>
<feature type="compositionally biased region" description="Basic residues" evidence="10">
    <location>
        <begin position="311"/>
        <end position="323"/>
    </location>
</feature>
<evidence type="ECO:0000256" key="1">
    <source>
        <dbReference type="ARBA" id="ARBA00007469"/>
    </source>
</evidence>
<dbReference type="SUPFAM" id="SSF55895">
    <property type="entry name" value="Ribonuclease Rh-like"/>
    <property type="match status" value="1"/>
</dbReference>
<feature type="transmembrane region" description="Helical" evidence="11">
    <location>
        <begin position="24"/>
        <end position="44"/>
    </location>
</feature>
<keyword evidence="4" id="KW-0378">Hydrolase</keyword>
<dbReference type="InterPro" id="IPR033697">
    <property type="entry name" value="Ribonuclease_T2_eukaryotic"/>
</dbReference>
<keyword evidence="11" id="KW-0472">Membrane</keyword>
<protein>
    <recommendedName>
        <fullName evidence="2">ribonuclease T2</fullName>
        <ecNumber evidence="2">4.6.1.19</ecNumber>
    </recommendedName>
</protein>
<keyword evidence="13" id="KW-1185">Reference proteome</keyword>
<feature type="active site" evidence="8">
    <location>
        <position position="179"/>
    </location>
</feature>
<dbReference type="Pfam" id="PF00445">
    <property type="entry name" value="Ribonuclease_T2"/>
    <property type="match status" value="1"/>
</dbReference>
<dbReference type="FunFam" id="3.90.730.10:FF:000004">
    <property type="entry name" value="Ribonuclease T2-like"/>
    <property type="match status" value="1"/>
</dbReference>
<keyword evidence="6" id="KW-0325">Glycoprotein</keyword>
<evidence type="ECO:0000256" key="5">
    <source>
        <dbReference type="ARBA" id="ARBA00023157"/>
    </source>
</evidence>
<keyword evidence="5" id="KW-1015">Disulfide bond</keyword>
<keyword evidence="7" id="KW-0456">Lyase</keyword>
<evidence type="ECO:0000256" key="3">
    <source>
        <dbReference type="ARBA" id="ARBA00022722"/>
    </source>
</evidence>
<proteinExistence type="inferred from homology"/>
<dbReference type="PANTHER" id="PTHR11240">
    <property type="entry name" value="RIBONUCLEASE T2"/>
    <property type="match status" value="1"/>
</dbReference>
<dbReference type="InterPro" id="IPR036430">
    <property type="entry name" value="RNase_T2-like_sf"/>
</dbReference>
<organism evidence="12 13">
    <name type="scientific">Mycena alexandri</name>
    <dbReference type="NCBI Taxonomy" id="1745969"/>
    <lineage>
        <taxon>Eukaryota</taxon>
        <taxon>Fungi</taxon>
        <taxon>Dikarya</taxon>
        <taxon>Basidiomycota</taxon>
        <taxon>Agaricomycotina</taxon>
        <taxon>Agaricomycetes</taxon>
        <taxon>Agaricomycetidae</taxon>
        <taxon>Agaricales</taxon>
        <taxon>Marasmiineae</taxon>
        <taxon>Mycenaceae</taxon>
        <taxon>Mycena</taxon>
    </lineage>
</organism>
<evidence type="ECO:0000256" key="6">
    <source>
        <dbReference type="ARBA" id="ARBA00023180"/>
    </source>
</evidence>
<comment type="similarity">
    <text evidence="1 9">Belongs to the RNase T2 family.</text>
</comment>
<dbReference type="Gene3D" id="3.90.730.10">
    <property type="entry name" value="Ribonuclease T2-like"/>
    <property type="match status" value="1"/>
</dbReference>
<dbReference type="EMBL" id="JARJCM010000102">
    <property type="protein sequence ID" value="KAJ7029397.1"/>
    <property type="molecule type" value="Genomic_DNA"/>
</dbReference>
<dbReference type="PANTHER" id="PTHR11240:SF22">
    <property type="entry name" value="RIBONUCLEASE T2"/>
    <property type="match status" value="1"/>
</dbReference>
<evidence type="ECO:0000256" key="2">
    <source>
        <dbReference type="ARBA" id="ARBA00012571"/>
    </source>
</evidence>